<sequence length="115" mass="12963">MWILLGFALQIVVIVAGVRNEQRAGLWSWSKFVFALGFGGLECAILIVPVSVMNPAASYFIPVYVACCVLAALNFVWFIIAARRWKLPDGRTSLQAYRDEKQAEKVQQESQAERR</sequence>
<evidence type="ECO:0000313" key="2">
    <source>
        <dbReference type="EMBL" id="XBH19557.1"/>
    </source>
</evidence>
<reference evidence="2" key="1">
    <citation type="submission" date="2023-03" db="EMBL/GenBank/DDBJ databases">
        <title>Edaphobacter sp.</title>
        <authorList>
            <person name="Huber K.J."/>
            <person name="Papendorf J."/>
            <person name="Pilke C."/>
            <person name="Bunk B."/>
            <person name="Sproeer C."/>
            <person name="Pester M."/>
        </authorList>
    </citation>
    <scope>NUCLEOTIDE SEQUENCE</scope>
    <source>
        <strain evidence="2">DSM 110680</strain>
    </source>
</reference>
<protein>
    <submittedName>
        <fullName evidence="2">Uncharacterized protein</fullName>
    </submittedName>
</protein>
<dbReference type="AlphaFoldDB" id="A0AAU7DQJ5"/>
<organism evidence="2">
    <name type="scientific">Telmatobacter sp. DSM 110680</name>
    <dbReference type="NCBI Taxonomy" id="3036704"/>
    <lineage>
        <taxon>Bacteria</taxon>
        <taxon>Pseudomonadati</taxon>
        <taxon>Acidobacteriota</taxon>
        <taxon>Terriglobia</taxon>
        <taxon>Terriglobales</taxon>
        <taxon>Acidobacteriaceae</taxon>
        <taxon>Telmatobacter</taxon>
    </lineage>
</organism>
<feature type="transmembrane region" description="Helical" evidence="1">
    <location>
        <begin position="59"/>
        <end position="80"/>
    </location>
</feature>
<name>A0AAU7DQJ5_9BACT</name>
<proteinExistence type="predicted"/>
<keyword evidence="1" id="KW-0472">Membrane</keyword>
<feature type="transmembrane region" description="Helical" evidence="1">
    <location>
        <begin position="33"/>
        <end position="52"/>
    </location>
</feature>
<keyword evidence="1" id="KW-1133">Transmembrane helix</keyword>
<dbReference type="EMBL" id="CP121196">
    <property type="protein sequence ID" value="XBH19557.1"/>
    <property type="molecule type" value="Genomic_DNA"/>
</dbReference>
<keyword evidence="1" id="KW-0812">Transmembrane</keyword>
<dbReference type="RefSeq" id="WP_348264776.1">
    <property type="nucleotide sequence ID" value="NZ_CP121196.1"/>
</dbReference>
<gene>
    <name evidence="2" type="ORF">P8935_09600</name>
</gene>
<evidence type="ECO:0000256" key="1">
    <source>
        <dbReference type="SAM" id="Phobius"/>
    </source>
</evidence>
<accession>A0AAU7DQJ5</accession>